<evidence type="ECO:0000256" key="2">
    <source>
        <dbReference type="ARBA" id="ARBA00010271"/>
    </source>
</evidence>
<sequence length="587" mass="66352">MDHHLFGRAGMSMIKMERVTNLAFLSGFRTRCMLVTSAFAMWWVIITLHISHSPPGSTLFMGPSLDFSTQAAGKDAAAAASLHSLLLSTNPIAENSASGLHHHHHPDTQLSRALHDEEEEERTFKEEEEEENQVQQELVEDPCAGRYVYVHDLDPRFNEELLRQCKKLNPWVDWCNVVSNAGLGTMVKNNNRSGSSSEEDVEAGSSSLDLQLELESGAWFETNQFALEMIFHNRMKQYTCLTKNSSQAAAIFVPFYAGLELAMNLWGANISVRDEAPAKLVGWLETQSEWKPHYGHDHFMVGGRITWDFRRETDDEGDWGNKLFVLPACLNMTLLVIEASHLHQNDVGIPYPTYFHPSLDSQIHHWQQRMRQASRPWLFSFAGASRTEALGGSIREDIISQCSNSSRCKLLACQNDADNNICLQPHHLMKLFSNSVFCVQPPGDSYTRRSIFDSMLAGCIPVFFHERSAYTQYVWHLPANHSSYSVMIASSGENKADNIEEVLLRIPTAEVEHMRQTVIGFIPNLVYANPLAPPLQTSKDAFDIAVQAVIDRVAAWKVQNQQFQGLQKQGTEETAMSMHRRVQRRCN</sequence>
<evidence type="ECO:0000256" key="3">
    <source>
        <dbReference type="ARBA" id="ARBA00022968"/>
    </source>
</evidence>
<evidence type="ECO:0000313" key="7">
    <source>
        <dbReference type="EMBL" id="CAK9208845.1"/>
    </source>
</evidence>
<keyword evidence="3" id="KW-0735">Signal-anchor</keyword>
<comment type="subcellular location">
    <subcellularLocation>
        <location evidence="1">Golgi apparatus membrane</location>
        <topology evidence="1">Single-pass type II membrane protein</topology>
    </subcellularLocation>
</comment>
<keyword evidence="3" id="KW-0812">Transmembrane</keyword>
<evidence type="ECO:0000256" key="1">
    <source>
        <dbReference type="ARBA" id="ARBA00004323"/>
    </source>
</evidence>
<dbReference type="PANTHER" id="PTHR11062:SF56">
    <property type="entry name" value="XYLOGLUCAN GALACTOSYLTRANSFERASE MUR3"/>
    <property type="match status" value="1"/>
</dbReference>
<name>A0ABP0TZX3_9BRYO</name>
<feature type="compositionally biased region" description="Acidic residues" evidence="5">
    <location>
        <begin position="116"/>
        <end position="132"/>
    </location>
</feature>
<reference evidence="7" key="1">
    <citation type="submission" date="2024-02" db="EMBL/GenBank/DDBJ databases">
        <authorList>
            <consortium name="ELIXIR-Norway"/>
            <consortium name="Elixir Norway"/>
        </authorList>
    </citation>
    <scope>NUCLEOTIDE SEQUENCE</scope>
</reference>
<proteinExistence type="inferred from homology"/>
<evidence type="ECO:0000256" key="5">
    <source>
        <dbReference type="SAM" id="MobiDB-lite"/>
    </source>
</evidence>
<accession>A0ABP0TZX3</accession>
<organism evidence="7 8">
    <name type="scientific">Sphagnum troendelagicum</name>
    <dbReference type="NCBI Taxonomy" id="128251"/>
    <lineage>
        <taxon>Eukaryota</taxon>
        <taxon>Viridiplantae</taxon>
        <taxon>Streptophyta</taxon>
        <taxon>Embryophyta</taxon>
        <taxon>Bryophyta</taxon>
        <taxon>Sphagnophytina</taxon>
        <taxon>Sphagnopsida</taxon>
        <taxon>Sphagnales</taxon>
        <taxon>Sphagnaceae</taxon>
        <taxon>Sphagnum</taxon>
    </lineage>
</organism>
<protein>
    <recommendedName>
        <fullName evidence="6">Exostosin GT47 domain-containing protein</fullName>
    </recommendedName>
</protein>
<feature type="domain" description="Exostosin GT47" evidence="6">
    <location>
        <begin position="143"/>
        <end position="499"/>
    </location>
</feature>
<comment type="similarity">
    <text evidence="2">Belongs to the glycosyltransferase 47 family.</text>
</comment>
<evidence type="ECO:0000256" key="4">
    <source>
        <dbReference type="ARBA" id="ARBA00023034"/>
    </source>
</evidence>
<feature type="region of interest" description="Disordered" evidence="5">
    <location>
        <begin position="96"/>
        <end position="136"/>
    </location>
</feature>
<dbReference type="InterPro" id="IPR040911">
    <property type="entry name" value="Exostosin_GT47"/>
</dbReference>
<gene>
    <name evidence="7" type="ORF">CSSPTR1EN2_LOCUS9387</name>
</gene>
<dbReference type="Pfam" id="PF03016">
    <property type="entry name" value="Exostosin_GT47"/>
    <property type="match status" value="1"/>
</dbReference>
<keyword evidence="4" id="KW-0333">Golgi apparatus</keyword>
<dbReference type="EMBL" id="OZ019909">
    <property type="protein sequence ID" value="CAK9208845.1"/>
    <property type="molecule type" value="Genomic_DNA"/>
</dbReference>
<keyword evidence="8" id="KW-1185">Reference proteome</keyword>
<evidence type="ECO:0000259" key="6">
    <source>
        <dbReference type="Pfam" id="PF03016"/>
    </source>
</evidence>
<dbReference type="InterPro" id="IPR004263">
    <property type="entry name" value="Exostosin"/>
</dbReference>
<dbReference type="Proteomes" id="UP001497512">
    <property type="component" value="Chromosome 17"/>
</dbReference>
<dbReference type="PANTHER" id="PTHR11062">
    <property type="entry name" value="EXOSTOSIN HEPARAN SULFATE GLYCOSYLTRANSFERASE -RELATED"/>
    <property type="match status" value="1"/>
</dbReference>
<evidence type="ECO:0000313" key="8">
    <source>
        <dbReference type="Proteomes" id="UP001497512"/>
    </source>
</evidence>